<keyword evidence="3" id="KW-0597">Phosphoprotein</keyword>
<dbReference type="EC" id="2.7.13.3" evidence="2"/>
<keyword evidence="15" id="KW-1185">Reference proteome</keyword>
<feature type="compositionally biased region" description="Low complexity" evidence="10">
    <location>
        <begin position="456"/>
        <end position="471"/>
    </location>
</feature>
<evidence type="ECO:0000256" key="11">
    <source>
        <dbReference type="SAM" id="Phobius"/>
    </source>
</evidence>
<comment type="catalytic activity">
    <reaction evidence="1">
        <text>ATP + protein L-histidine = ADP + protein N-phospho-L-histidine.</text>
        <dbReference type="EC" id="2.7.13.3"/>
    </reaction>
</comment>
<evidence type="ECO:0000256" key="5">
    <source>
        <dbReference type="ARBA" id="ARBA00022741"/>
    </source>
</evidence>
<evidence type="ECO:0000256" key="4">
    <source>
        <dbReference type="ARBA" id="ARBA00022679"/>
    </source>
</evidence>
<dbReference type="EMBL" id="CP022521">
    <property type="protein sequence ID" value="ASO20786.1"/>
    <property type="molecule type" value="Genomic_DNA"/>
</dbReference>
<keyword evidence="8" id="KW-0902">Two-component regulatory system</keyword>
<dbReference type="Gene3D" id="3.30.565.10">
    <property type="entry name" value="Histidine kinase-like ATPase, C-terminal domain"/>
    <property type="match status" value="2"/>
</dbReference>
<feature type="compositionally biased region" description="Low complexity" evidence="10">
    <location>
        <begin position="346"/>
        <end position="372"/>
    </location>
</feature>
<evidence type="ECO:0000256" key="9">
    <source>
        <dbReference type="SAM" id="Coils"/>
    </source>
</evidence>
<feature type="domain" description="DUF7134" evidence="13">
    <location>
        <begin position="1"/>
        <end position="164"/>
    </location>
</feature>
<dbReference type="AlphaFoldDB" id="A0A221W551"/>
<dbReference type="GO" id="GO:0016020">
    <property type="term" value="C:membrane"/>
    <property type="evidence" value="ECO:0007669"/>
    <property type="project" value="InterPro"/>
</dbReference>
<dbReference type="KEGG" id="ahg:AHOG_15800"/>
<feature type="transmembrane region" description="Helical" evidence="11">
    <location>
        <begin position="115"/>
        <end position="134"/>
    </location>
</feature>
<dbReference type="Proteomes" id="UP000204221">
    <property type="component" value="Chromosome"/>
</dbReference>
<dbReference type="PANTHER" id="PTHR24421:SF10">
    <property type="entry name" value="NITRATE_NITRITE SENSOR PROTEIN NARQ"/>
    <property type="match status" value="1"/>
</dbReference>
<accession>A0A221W551</accession>
<evidence type="ECO:0000256" key="8">
    <source>
        <dbReference type="ARBA" id="ARBA00023012"/>
    </source>
</evidence>
<evidence type="ECO:0000256" key="6">
    <source>
        <dbReference type="ARBA" id="ARBA00022777"/>
    </source>
</evidence>
<keyword evidence="6" id="KW-0418">Kinase</keyword>
<name>A0A221W551_9PSEU</name>
<dbReference type="Pfam" id="PF23539">
    <property type="entry name" value="DUF7134"/>
    <property type="match status" value="1"/>
</dbReference>
<keyword evidence="11" id="KW-0812">Transmembrane</keyword>
<dbReference type="Gene3D" id="1.20.5.1930">
    <property type="match status" value="1"/>
</dbReference>
<feature type="region of interest" description="Disordered" evidence="10">
    <location>
        <begin position="346"/>
        <end position="529"/>
    </location>
</feature>
<gene>
    <name evidence="14" type="primary">narX2</name>
    <name evidence="14" type="ORF">AHOG_15800</name>
</gene>
<keyword evidence="7" id="KW-0067">ATP-binding</keyword>
<dbReference type="GO" id="GO:0046983">
    <property type="term" value="F:protein dimerization activity"/>
    <property type="evidence" value="ECO:0007669"/>
    <property type="project" value="InterPro"/>
</dbReference>
<evidence type="ECO:0000259" key="12">
    <source>
        <dbReference type="Pfam" id="PF07730"/>
    </source>
</evidence>
<dbReference type="PANTHER" id="PTHR24421">
    <property type="entry name" value="NITRATE/NITRITE SENSOR PROTEIN NARX-RELATED"/>
    <property type="match status" value="1"/>
</dbReference>
<feature type="transmembrane region" description="Helical" evidence="11">
    <location>
        <begin position="49"/>
        <end position="66"/>
    </location>
</feature>
<evidence type="ECO:0000256" key="7">
    <source>
        <dbReference type="ARBA" id="ARBA00022840"/>
    </source>
</evidence>
<sequence length="570" mass="56377">MRRHPQVFDAGVALLLFVGPLIVSRAVGHRPEWASGPPGWEPPFARAELNLGLVLVGAVGCAALVVRRRWPLPVLAVTTAAGAATLAIGEGPSPYLAPALVAAYTVATLTPRPRAWAAGAVAAAVLAGVSVFAAPSLVQGIGNPGVIAWVGIAVAVGDAVSSRRAYIAEVEERARRAEQNREEEAARRVVAERMRIARELHDVVAHHIAVIAVQAGVAEHLLTSQPAAAATAVGHIREAGHTVLAEMTTLLGVLRGAEEPVAATEPAPSLDRVSELVEAFAATGLRIELVTSGRPRPLPPAVDLAGYRIVQESLTNAHKHGRGATVTVRVEQGPAELVVEVRNGAPGSGAAARDSGAGSGFSVRGAARAGSVSGSGSGSGSEAGPGPGPSGADSAVSGPGPEAFGADSAGPGPGPEAFGADSAGPGPGPEAFGADSAGPGSRTPEAGSAAWEARSDVTGTGSDVTGVGSDVAGPDPTDSRPGPGVGARSGVTAGSDTTAAIGPAASRSADSGDEPGTPRSLPGAAGHGIVGMRERAVTVGGTLSAEPISGGGFRVLARLPIPSANAEETT</sequence>
<keyword evidence="9" id="KW-0175">Coiled coil</keyword>
<evidence type="ECO:0000256" key="1">
    <source>
        <dbReference type="ARBA" id="ARBA00000085"/>
    </source>
</evidence>
<dbReference type="InterPro" id="IPR036890">
    <property type="entry name" value="HATPase_C_sf"/>
</dbReference>
<evidence type="ECO:0000313" key="14">
    <source>
        <dbReference type="EMBL" id="ASO20786.1"/>
    </source>
</evidence>
<proteinExistence type="predicted"/>
<dbReference type="GO" id="GO:0000155">
    <property type="term" value="F:phosphorelay sensor kinase activity"/>
    <property type="evidence" value="ECO:0007669"/>
    <property type="project" value="InterPro"/>
</dbReference>
<feature type="compositionally biased region" description="Low complexity" evidence="10">
    <location>
        <begin position="386"/>
        <end position="401"/>
    </location>
</feature>
<protein>
    <recommendedName>
        <fullName evidence="2">histidine kinase</fullName>
        <ecNumber evidence="2">2.7.13.3</ecNumber>
    </recommendedName>
</protein>
<feature type="domain" description="Signal transduction histidine kinase subgroup 3 dimerisation and phosphoacceptor" evidence="12">
    <location>
        <begin position="192"/>
        <end position="257"/>
    </location>
</feature>
<dbReference type="InterPro" id="IPR050482">
    <property type="entry name" value="Sensor_HK_TwoCompSys"/>
</dbReference>
<keyword evidence="5" id="KW-0547">Nucleotide-binding</keyword>
<keyword evidence="11" id="KW-1133">Transmembrane helix</keyword>
<keyword evidence="11" id="KW-0472">Membrane</keyword>
<reference evidence="14 15" key="1">
    <citation type="submission" date="2017-07" db="EMBL/GenBank/DDBJ databases">
        <title>Complete genome sequence of Actinoalloteichus hoggarensis DSM 45943, type strain of Actinoalloteichus hoggarensis.</title>
        <authorList>
            <person name="Ruckert C."/>
            <person name="Nouioui I."/>
            <person name="Willmese J."/>
            <person name="van Wezel G."/>
            <person name="Klenk H.-P."/>
            <person name="Kalinowski J."/>
            <person name="Zotchev S.B."/>
        </authorList>
    </citation>
    <scope>NUCLEOTIDE SEQUENCE [LARGE SCALE GENOMIC DNA]</scope>
    <source>
        <strain evidence="14 15">DSM 45943</strain>
    </source>
</reference>
<dbReference type="SUPFAM" id="SSF55874">
    <property type="entry name" value="ATPase domain of HSP90 chaperone/DNA topoisomerase II/histidine kinase"/>
    <property type="match status" value="1"/>
</dbReference>
<evidence type="ECO:0000259" key="13">
    <source>
        <dbReference type="Pfam" id="PF23539"/>
    </source>
</evidence>
<dbReference type="GO" id="GO:0005524">
    <property type="term" value="F:ATP binding"/>
    <property type="evidence" value="ECO:0007669"/>
    <property type="project" value="UniProtKB-KW"/>
</dbReference>
<evidence type="ECO:0000256" key="2">
    <source>
        <dbReference type="ARBA" id="ARBA00012438"/>
    </source>
</evidence>
<dbReference type="Pfam" id="PF07730">
    <property type="entry name" value="HisKA_3"/>
    <property type="match status" value="1"/>
</dbReference>
<evidence type="ECO:0000256" key="3">
    <source>
        <dbReference type="ARBA" id="ARBA00022553"/>
    </source>
</evidence>
<evidence type="ECO:0000256" key="10">
    <source>
        <dbReference type="SAM" id="MobiDB-lite"/>
    </source>
</evidence>
<feature type="compositionally biased region" description="Gly residues" evidence="10">
    <location>
        <begin position="373"/>
        <end position="385"/>
    </location>
</feature>
<dbReference type="InterPro" id="IPR011712">
    <property type="entry name" value="Sig_transdc_His_kin_sub3_dim/P"/>
</dbReference>
<organism evidence="14 15">
    <name type="scientific">Actinoalloteichus hoggarensis</name>
    <dbReference type="NCBI Taxonomy" id="1470176"/>
    <lineage>
        <taxon>Bacteria</taxon>
        <taxon>Bacillati</taxon>
        <taxon>Actinomycetota</taxon>
        <taxon>Actinomycetes</taxon>
        <taxon>Pseudonocardiales</taxon>
        <taxon>Pseudonocardiaceae</taxon>
        <taxon>Actinoalloteichus</taxon>
    </lineage>
</organism>
<dbReference type="InterPro" id="IPR055558">
    <property type="entry name" value="DUF7134"/>
</dbReference>
<keyword evidence="4 14" id="KW-0808">Transferase</keyword>
<feature type="coiled-coil region" evidence="9">
    <location>
        <begin position="167"/>
        <end position="194"/>
    </location>
</feature>
<evidence type="ECO:0000313" key="15">
    <source>
        <dbReference type="Proteomes" id="UP000204221"/>
    </source>
</evidence>